<reference evidence="2" key="1">
    <citation type="journal article" date="2002" name="J. Bacteriol.">
        <title>Comparative sequence analysis of the symbiosis island of Mesorhizobium loti strain R7A.</title>
        <authorList>
            <person name="Sullivan J.T."/>
            <person name="Trzebiatowski J.R."/>
            <person name="Cruickshank R.W."/>
            <person name="Gouzy J."/>
            <person name="Brown S.D."/>
            <person name="Elliot R.M."/>
            <person name="Fleetwood D.J."/>
            <person name="McCallum N.G."/>
            <person name="Rossbach U."/>
            <person name="Stuart G.S."/>
            <person name="Weaver J.E."/>
            <person name="Webby R.J."/>
            <person name="de Bruijn F.J."/>
            <person name="Ronson C.W."/>
        </authorList>
    </citation>
    <scope>NUCLEOTIDE SEQUENCE</scope>
    <source>
        <strain evidence="2">R7A</strain>
    </source>
</reference>
<name>Q8KGK8_RHILI</name>
<dbReference type="EMBL" id="AL672114">
    <property type="protein sequence ID" value="CAD31365.1"/>
    <property type="molecule type" value="Genomic_DNA"/>
</dbReference>
<dbReference type="AlphaFoldDB" id="Q8KGK8"/>
<accession>Q8KGK8</accession>
<feature type="transmembrane region" description="Helical" evidence="1">
    <location>
        <begin position="26"/>
        <end position="44"/>
    </location>
</feature>
<keyword evidence="1" id="KW-0472">Membrane</keyword>
<protein>
    <submittedName>
        <fullName evidence="2">Uncharacterized protein</fullName>
    </submittedName>
</protein>
<sequence>MLREHKAVFPSLQDRARLTQAQFRKMGMASLLMDVLAFLYPLSISKRSRGRR</sequence>
<organism evidence="2">
    <name type="scientific">Rhizobium loti</name>
    <name type="common">Mesorhizobium loti</name>
    <dbReference type="NCBI Taxonomy" id="381"/>
    <lineage>
        <taxon>Bacteria</taxon>
        <taxon>Pseudomonadati</taxon>
        <taxon>Pseudomonadota</taxon>
        <taxon>Alphaproteobacteria</taxon>
        <taxon>Hyphomicrobiales</taxon>
        <taxon>Phyllobacteriaceae</taxon>
        <taxon>Mesorhizobium</taxon>
    </lineage>
</organism>
<evidence type="ECO:0000313" key="2">
    <source>
        <dbReference type="EMBL" id="CAD31365.1"/>
    </source>
</evidence>
<gene>
    <name evidence="2" type="primary">msi333</name>
</gene>
<evidence type="ECO:0000256" key="1">
    <source>
        <dbReference type="SAM" id="Phobius"/>
    </source>
</evidence>
<proteinExistence type="predicted"/>
<keyword evidence="1" id="KW-0812">Transmembrane</keyword>
<keyword evidence="1" id="KW-1133">Transmembrane helix</keyword>